<reference evidence="1 2" key="1">
    <citation type="submission" date="2018-02" db="EMBL/GenBank/DDBJ databases">
        <title>The draft genome of Sphingobacterium sp. 5JN-11.</title>
        <authorList>
            <person name="Liu L."/>
            <person name="Li L."/>
            <person name="Liang L."/>
            <person name="Zhang X."/>
            <person name="Wang T."/>
        </authorList>
    </citation>
    <scope>NUCLEOTIDE SEQUENCE [LARGE SCALE GENOMIC DNA]</scope>
    <source>
        <strain evidence="1 2">5JN-11</strain>
    </source>
</reference>
<name>A0A2S9J9H4_9SPHI</name>
<dbReference type="EMBL" id="PVBQ01000001">
    <property type="protein sequence ID" value="PRD49379.1"/>
    <property type="molecule type" value="Genomic_DNA"/>
</dbReference>
<dbReference type="AlphaFoldDB" id="A0A2S9J9H4"/>
<evidence type="ECO:0008006" key="3">
    <source>
        <dbReference type="Google" id="ProtNLM"/>
    </source>
</evidence>
<evidence type="ECO:0000313" key="1">
    <source>
        <dbReference type="EMBL" id="PRD49379.1"/>
    </source>
</evidence>
<accession>A0A2S9J9H4</accession>
<gene>
    <name evidence="1" type="ORF">C5745_01810</name>
</gene>
<keyword evidence="2" id="KW-1185">Reference proteome</keyword>
<protein>
    <recommendedName>
        <fullName evidence="3">Lipoprotein</fullName>
    </recommendedName>
</protein>
<proteinExistence type="predicted"/>
<dbReference type="PROSITE" id="PS51257">
    <property type="entry name" value="PROKAR_LIPOPROTEIN"/>
    <property type="match status" value="1"/>
</dbReference>
<evidence type="ECO:0000313" key="2">
    <source>
        <dbReference type="Proteomes" id="UP000239711"/>
    </source>
</evidence>
<sequence length="201" mass="22975">MIRYTKLTFDLYRNVILIFMTLSLFACDKDGNPLLSALSFKCEIDGVKYKDQMPLVIPPGAKRSPIIHHVIDNDAKYIHFSSSLKREENPKDEGSVSFGFRIPMDKNIVVGKTYNFIPIDGKEILEGIDNLIYLEGSLPFVRLLNVDTFYYGNGTVVFTEFDLESKRARGKVQVTFPSELQNTKSEVHLNGEFFCQVQRAY</sequence>
<dbReference type="Proteomes" id="UP000239711">
    <property type="component" value="Unassembled WGS sequence"/>
</dbReference>
<comment type="caution">
    <text evidence="1">The sequence shown here is derived from an EMBL/GenBank/DDBJ whole genome shotgun (WGS) entry which is preliminary data.</text>
</comment>
<organism evidence="1 2">
    <name type="scientific">Sphingobacterium haloxyli</name>
    <dbReference type="NCBI Taxonomy" id="2100533"/>
    <lineage>
        <taxon>Bacteria</taxon>
        <taxon>Pseudomonadati</taxon>
        <taxon>Bacteroidota</taxon>
        <taxon>Sphingobacteriia</taxon>
        <taxon>Sphingobacteriales</taxon>
        <taxon>Sphingobacteriaceae</taxon>
        <taxon>Sphingobacterium</taxon>
    </lineage>
</organism>